<dbReference type="KEGG" id="ssck:SPSK_01315"/>
<dbReference type="AlphaFoldDB" id="A0A0F2LY51"/>
<dbReference type="Proteomes" id="UP000033710">
    <property type="component" value="Unassembled WGS sequence"/>
</dbReference>
<accession>A0A0F2LY51</accession>
<evidence type="ECO:0000256" key="1">
    <source>
        <dbReference type="SAM" id="MobiDB-lite"/>
    </source>
</evidence>
<sequence length="82" mass="9619">MEWAKQRQKQNRNETVWDGDEKSKDEDVVRDQVYADARKHRHATKTWACGPDRLSEDPPKNGKEDLPWLFAAVVDSGRVLRR</sequence>
<proteinExistence type="predicted"/>
<organism evidence="2 3">
    <name type="scientific">Sporothrix schenckii 1099-18</name>
    <dbReference type="NCBI Taxonomy" id="1397361"/>
    <lineage>
        <taxon>Eukaryota</taxon>
        <taxon>Fungi</taxon>
        <taxon>Dikarya</taxon>
        <taxon>Ascomycota</taxon>
        <taxon>Pezizomycotina</taxon>
        <taxon>Sordariomycetes</taxon>
        <taxon>Sordariomycetidae</taxon>
        <taxon>Ophiostomatales</taxon>
        <taxon>Ophiostomataceae</taxon>
        <taxon>Sporothrix</taxon>
    </lineage>
</organism>
<name>A0A0F2LY51_SPOSC</name>
<feature type="compositionally biased region" description="Basic residues" evidence="1">
    <location>
        <begin position="1"/>
        <end position="10"/>
    </location>
</feature>
<reference evidence="2 3" key="1">
    <citation type="journal article" date="2014" name="BMC Genomics">
        <title>Comparative genomics of the major fungal agents of human and animal Sporotrichosis: Sporothrix schenckii and Sporothrix brasiliensis.</title>
        <authorList>
            <person name="Teixeira M.M."/>
            <person name="de Almeida L.G."/>
            <person name="Kubitschek-Barreira P."/>
            <person name="Alves F.L."/>
            <person name="Kioshima E.S."/>
            <person name="Abadio A.K."/>
            <person name="Fernandes L."/>
            <person name="Derengowski L.S."/>
            <person name="Ferreira K.S."/>
            <person name="Souza R.C."/>
            <person name="Ruiz J.C."/>
            <person name="de Andrade N.C."/>
            <person name="Paes H.C."/>
            <person name="Nicola A.M."/>
            <person name="Albuquerque P."/>
            <person name="Gerber A.L."/>
            <person name="Martins V.P."/>
            <person name="Peconick L.D."/>
            <person name="Neto A.V."/>
            <person name="Chaucanez C.B."/>
            <person name="Silva P.A."/>
            <person name="Cunha O.L."/>
            <person name="de Oliveira F.F."/>
            <person name="dos Santos T.C."/>
            <person name="Barros A.L."/>
            <person name="Soares M.A."/>
            <person name="de Oliveira L.M."/>
            <person name="Marini M.M."/>
            <person name="Villalobos-Duno H."/>
            <person name="Cunha M.M."/>
            <person name="de Hoog S."/>
            <person name="da Silveira J.F."/>
            <person name="Henrissat B."/>
            <person name="Nino-Vega G.A."/>
            <person name="Cisalpino P.S."/>
            <person name="Mora-Montes H.M."/>
            <person name="Almeida S.R."/>
            <person name="Stajich J.E."/>
            <person name="Lopes-Bezerra L.M."/>
            <person name="Vasconcelos A.T."/>
            <person name="Felipe M.S."/>
        </authorList>
    </citation>
    <scope>NUCLEOTIDE SEQUENCE [LARGE SCALE GENOMIC DNA]</scope>
    <source>
        <strain evidence="2 3">1099-18</strain>
    </source>
</reference>
<dbReference type="EMBL" id="AXCR01000011">
    <property type="protein sequence ID" value="KJR81415.1"/>
    <property type="molecule type" value="Genomic_DNA"/>
</dbReference>
<feature type="region of interest" description="Disordered" evidence="1">
    <location>
        <begin position="1"/>
        <end position="28"/>
    </location>
</feature>
<dbReference type="VEuPathDB" id="FungiDB:SPSK_01315"/>
<dbReference type="GeneID" id="27663522"/>
<reference evidence="2 3" key="2">
    <citation type="journal article" date="2015" name="Eukaryot. Cell">
        <title>Asexual propagation of a virulent clone complex in a human and feline outbreak of sporotrichosis.</title>
        <authorList>
            <person name="Teixeira Mde M."/>
            <person name="Rodrigues A.M."/>
            <person name="Tsui C.K."/>
            <person name="de Almeida L.G."/>
            <person name="Van Diepeningen A.D."/>
            <person name="van den Ende B.G."/>
            <person name="Fernandes G.F."/>
            <person name="Kano R."/>
            <person name="Hamelin R.C."/>
            <person name="Lopes-Bezerra L.M."/>
            <person name="Vasconcelos A.T."/>
            <person name="de Hoog S."/>
            <person name="de Camargo Z.P."/>
            <person name="Felipe M.S."/>
        </authorList>
    </citation>
    <scope>NUCLEOTIDE SEQUENCE [LARGE SCALE GENOMIC DNA]</scope>
    <source>
        <strain evidence="2 3">1099-18</strain>
    </source>
</reference>
<comment type="caution">
    <text evidence="2">The sequence shown here is derived from an EMBL/GenBank/DDBJ whole genome shotgun (WGS) entry which is preliminary data.</text>
</comment>
<evidence type="ECO:0000313" key="3">
    <source>
        <dbReference type="Proteomes" id="UP000033710"/>
    </source>
</evidence>
<protein>
    <submittedName>
        <fullName evidence="2">Uncharacterized protein</fullName>
    </submittedName>
</protein>
<gene>
    <name evidence="2" type="ORF">SPSK_01315</name>
</gene>
<evidence type="ECO:0000313" key="2">
    <source>
        <dbReference type="EMBL" id="KJR81415.1"/>
    </source>
</evidence>
<feature type="compositionally biased region" description="Basic and acidic residues" evidence="1">
    <location>
        <begin position="19"/>
        <end position="28"/>
    </location>
</feature>
<dbReference type="RefSeq" id="XP_016584091.1">
    <property type="nucleotide sequence ID" value="XM_016728245.1"/>
</dbReference>